<sequence>MKEGNQFEQADPKNTDRALTSEEMMKEPEEFAEQMRKLMKLVGEGKVTDEVKYDEKTGDIVGRIMKDAKTGETVFWEDERTIDILIKQLDESFLGEN</sequence>
<dbReference type="AlphaFoldDB" id="A0A1G2V6C1"/>
<protein>
    <submittedName>
        <fullName evidence="2">Uncharacterized protein</fullName>
    </submittedName>
</protein>
<reference evidence="2 3" key="1">
    <citation type="journal article" date="2016" name="Nat. Commun.">
        <title>Thousands of microbial genomes shed light on interconnected biogeochemical processes in an aquifer system.</title>
        <authorList>
            <person name="Anantharaman K."/>
            <person name="Brown C.T."/>
            <person name="Hug L.A."/>
            <person name="Sharon I."/>
            <person name="Castelle C.J."/>
            <person name="Probst A.J."/>
            <person name="Thomas B.C."/>
            <person name="Singh A."/>
            <person name="Wilkins M.J."/>
            <person name="Karaoz U."/>
            <person name="Brodie E.L."/>
            <person name="Williams K.H."/>
            <person name="Hubbard S.S."/>
            <person name="Banfield J.F."/>
        </authorList>
    </citation>
    <scope>NUCLEOTIDE SEQUENCE [LARGE SCALE GENOMIC DNA]</scope>
</reference>
<organism evidence="2 3">
    <name type="scientific">Candidatus Zambryskibacteria bacterium RIFOXYD2_FULL_43_10</name>
    <dbReference type="NCBI Taxonomy" id="1802782"/>
    <lineage>
        <taxon>Bacteria</taxon>
        <taxon>Candidatus Zambryskiibacteriota</taxon>
    </lineage>
</organism>
<dbReference type="Proteomes" id="UP000176868">
    <property type="component" value="Unassembled WGS sequence"/>
</dbReference>
<evidence type="ECO:0000313" key="3">
    <source>
        <dbReference type="Proteomes" id="UP000176868"/>
    </source>
</evidence>
<comment type="caution">
    <text evidence="2">The sequence shown here is derived from an EMBL/GenBank/DDBJ whole genome shotgun (WGS) entry which is preliminary data.</text>
</comment>
<proteinExistence type="predicted"/>
<dbReference type="EMBL" id="MHWZ01000028">
    <property type="protein sequence ID" value="OHB17174.1"/>
    <property type="molecule type" value="Genomic_DNA"/>
</dbReference>
<accession>A0A1G2V6C1</accession>
<feature type="region of interest" description="Disordered" evidence="1">
    <location>
        <begin position="1"/>
        <end position="28"/>
    </location>
</feature>
<name>A0A1G2V6C1_9BACT</name>
<dbReference type="STRING" id="1802782.A2544_00400"/>
<evidence type="ECO:0000256" key="1">
    <source>
        <dbReference type="SAM" id="MobiDB-lite"/>
    </source>
</evidence>
<evidence type="ECO:0000313" key="2">
    <source>
        <dbReference type="EMBL" id="OHB17174.1"/>
    </source>
</evidence>
<gene>
    <name evidence="2" type="ORF">A2544_00400</name>
</gene>